<dbReference type="HOGENOM" id="CLU_183103_0_0_11"/>
<organism evidence="2 3">
    <name type="scientific">Cryptosporangium arvum DSM 44712</name>
    <dbReference type="NCBI Taxonomy" id="927661"/>
    <lineage>
        <taxon>Bacteria</taxon>
        <taxon>Bacillati</taxon>
        <taxon>Actinomycetota</taxon>
        <taxon>Actinomycetes</taxon>
        <taxon>Cryptosporangiales</taxon>
        <taxon>Cryptosporangiaceae</taxon>
        <taxon>Cryptosporangium</taxon>
    </lineage>
</organism>
<evidence type="ECO:0000313" key="3">
    <source>
        <dbReference type="Proteomes" id="UP000021053"/>
    </source>
</evidence>
<name>A0A010YR03_9ACTN</name>
<gene>
    <name evidence="2" type="ORF">CryarDRAFT_3823</name>
</gene>
<accession>A0A010YR03</accession>
<sequence length="71" mass="7286">MQRQVVLVVGMVLLVVGAQGAVRLIADHDDGGLLGWVPGGFWVRAACYALAVVAGVGLAARGAKARATDDR</sequence>
<keyword evidence="3" id="KW-1185">Reference proteome</keyword>
<dbReference type="AlphaFoldDB" id="A0A010YR03"/>
<evidence type="ECO:0000256" key="1">
    <source>
        <dbReference type="SAM" id="Phobius"/>
    </source>
</evidence>
<keyword evidence="1" id="KW-0472">Membrane</keyword>
<evidence type="ECO:0000313" key="2">
    <source>
        <dbReference type="EMBL" id="EXG82625.1"/>
    </source>
</evidence>
<comment type="caution">
    <text evidence="2">The sequence shown here is derived from an EMBL/GenBank/DDBJ whole genome shotgun (WGS) entry which is preliminary data.</text>
</comment>
<dbReference type="EMBL" id="JFBT01000001">
    <property type="protein sequence ID" value="EXG82625.1"/>
    <property type="molecule type" value="Genomic_DNA"/>
</dbReference>
<reference evidence="2 3" key="1">
    <citation type="submission" date="2013-07" db="EMBL/GenBank/DDBJ databases">
        <authorList>
            <consortium name="DOE Joint Genome Institute"/>
            <person name="Eisen J."/>
            <person name="Huntemann M."/>
            <person name="Han J."/>
            <person name="Chen A."/>
            <person name="Kyrpides N."/>
            <person name="Mavromatis K."/>
            <person name="Markowitz V."/>
            <person name="Palaniappan K."/>
            <person name="Ivanova N."/>
            <person name="Schaumberg A."/>
            <person name="Pati A."/>
            <person name="Liolios K."/>
            <person name="Nordberg H.P."/>
            <person name="Cantor M.N."/>
            <person name="Hua S.X."/>
            <person name="Woyke T."/>
        </authorList>
    </citation>
    <scope>NUCLEOTIDE SEQUENCE [LARGE SCALE GENOMIC DNA]</scope>
    <source>
        <strain evidence="2 3">DSM 44712</strain>
    </source>
</reference>
<dbReference type="Proteomes" id="UP000021053">
    <property type="component" value="Unassembled WGS sequence"/>
</dbReference>
<feature type="transmembrane region" description="Helical" evidence="1">
    <location>
        <begin position="36"/>
        <end position="60"/>
    </location>
</feature>
<proteinExistence type="predicted"/>
<keyword evidence="1" id="KW-1133">Transmembrane helix</keyword>
<keyword evidence="1" id="KW-0812">Transmembrane</keyword>
<protein>
    <submittedName>
        <fullName evidence="2">Uncharacterized protein</fullName>
    </submittedName>
</protein>